<gene>
    <name evidence="2" type="ORF">CONPUDRAFT_77100</name>
</gene>
<evidence type="ECO:0000313" key="3">
    <source>
        <dbReference type="Proteomes" id="UP000053558"/>
    </source>
</evidence>
<proteinExistence type="predicted"/>
<accession>A0A5M3M837</accession>
<dbReference type="EMBL" id="JH711588">
    <property type="protein sequence ID" value="EIW75398.1"/>
    <property type="molecule type" value="Genomic_DNA"/>
</dbReference>
<dbReference type="PANTHER" id="PTHR43194:SF2">
    <property type="entry name" value="PEROXISOMAL MEMBRANE PROTEIN LPX1"/>
    <property type="match status" value="1"/>
</dbReference>
<name>A0A5M3M837_CONPW</name>
<dbReference type="PRINTS" id="PR00111">
    <property type="entry name" value="ABHYDROLASE"/>
</dbReference>
<keyword evidence="2" id="KW-0378">Hydrolase</keyword>
<dbReference type="RefSeq" id="XP_007774130.1">
    <property type="nucleotide sequence ID" value="XM_007775940.1"/>
</dbReference>
<comment type="caution">
    <text evidence="2">The sequence shown here is derived from an EMBL/GenBank/DDBJ whole genome shotgun (WGS) entry which is preliminary data.</text>
</comment>
<dbReference type="AlphaFoldDB" id="A0A5M3M837"/>
<sequence>MASNTDDNALLAPRNVWGSPYSPKRALLLHGLTCSPHCMIYIAEKLSEHGYYVIAPDLPGHGIGARVETYTWDVMDNAVVALFTEATYNLVVGFSMGGVLALRAIHKLPPVYHERSQLTRVVLLDPPIRNADGLSSAYYALFSDLTRNPPKPEFFLEHFPRWTQKDAVLQVLASELCDPLVVDHLLQPPRVWAHHEYLANVPSCIELIFLFGDTETGGICCIKELDPYPQYERRIIKGASHWIPYEFPGEVVEACIAPEKESSQSKHKSRNQRLSWSSWIGYLTDWSSL</sequence>
<feature type="domain" description="AB hydrolase-1" evidence="1">
    <location>
        <begin position="27"/>
        <end position="254"/>
    </location>
</feature>
<organism evidence="2 3">
    <name type="scientific">Coniophora puteana (strain RWD-64-598)</name>
    <name type="common">Brown rot fungus</name>
    <dbReference type="NCBI Taxonomy" id="741705"/>
    <lineage>
        <taxon>Eukaryota</taxon>
        <taxon>Fungi</taxon>
        <taxon>Dikarya</taxon>
        <taxon>Basidiomycota</taxon>
        <taxon>Agaricomycotina</taxon>
        <taxon>Agaricomycetes</taxon>
        <taxon>Agaricomycetidae</taxon>
        <taxon>Boletales</taxon>
        <taxon>Coniophorineae</taxon>
        <taxon>Coniophoraceae</taxon>
        <taxon>Coniophora</taxon>
    </lineage>
</organism>
<protein>
    <submittedName>
        <fullName evidence="2">Alpha beta-hydrolase</fullName>
    </submittedName>
</protein>
<dbReference type="PANTHER" id="PTHR43194">
    <property type="entry name" value="HYDROLASE ALPHA/BETA FOLD FAMILY"/>
    <property type="match status" value="1"/>
</dbReference>
<dbReference type="Pfam" id="PF12697">
    <property type="entry name" value="Abhydrolase_6"/>
    <property type="match status" value="1"/>
</dbReference>
<dbReference type="GO" id="GO:0016787">
    <property type="term" value="F:hydrolase activity"/>
    <property type="evidence" value="ECO:0007669"/>
    <property type="project" value="UniProtKB-KW"/>
</dbReference>
<dbReference type="KEGG" id="cput:CONPUDRAFT_77100"/>
<dbReference type="SUPFAM" id="SSF53474">
    <property type="entry name" value="alpha/beta-Hydrolases"/>
    <property type="match status" value="1"/>
</dbReference>
<dbReference type="Gene3D" id="3.40.50.1820">
    <property type="entry name" value="alpha/beta hydrolase"/>
    <property type="match status" value="1"/>
</dbReference>
<dbReference type="OrthoDB" id="408373at2759"/>
<dbReference type="InterPro" id="IPR000073">
    <property type="entry name" value="AB_hydrolase_1"/>
</dbReference>
<reference evidence="3" key="1">
    <citation type="journal article" date="2012" name="Science">
        <title>The Paleozoic origin of enzymatic lignin decomposition reconstructed from 31 fungal genomes.</title>
        <authorList>
            <person name="Floudas D."/>
            <person name="Binder M."/>
            <person name="Riley R."/>
            <person name="Barry K."/>
            <person name="Blanchette R.A."/>
            <person name="Henrissat B."/>
            <person name="Martinez A.T."/>
            <person name="Otillar R."/>
            <person name="Spatafora J.W."/>
            <person name="Yadav J.S."/>
            <person name="Aerts A."/>
            <person name="Benoit I."/>
            <person name="Boyd A."/>
            <person name="Carlson A."/>
            <person name="Copeland A."/>
            <person name="Coutinho P.M."/>
            <person name="de Vries R.P."/>
            <person name="Ferreira P."/>
            <person name="Findley K."/>
            <person name="Foster B."/>
            <person name="Gaskell J."/>
            <person name="Glotzer D."/>
            <person name="Gorecki P."/>
            <person name="Heitman J."/>
            <person name="Hesse C."/>
            <person name="Hori C."/>
            <person name="Igarashi K."/>
            <person name="Jurgens J.A."/>
            <person name="Kallen N."/>
            <person name="Kersten P."/>
            <person name="Kohler A."/>
            <person name="Kuees U."/>
            <person name="Kumar T.K.A."/>
            <person name="Kuo A."/>
            <person name="LaButti K."/>
            <person name="Larrondo L.F."/>
            <person name="Lindquist E."/>
            <person name="Ling A."/>
            <person name="Lombard V."/>
            <person name="Lucas S."/>
            <person name="Lundell T."/>
            <person name="Martin R."/>
            <person name="McLaughlin D.J."/>
            <person name="Morgenstern I."/>
            <person name="Morin E."/>
            <person name="Murat C."/>
            <person name="Nagy L.G."/>
            <person name="Nolan M."/>
            <person name="Ohm R.A."/>
            <person name="Patyshakuliyeva A."/>
            <person name="Rokas A."/>
            <person name="Ruiz-Duenas F.J."/>
            <person name="Sabat G."/>
            <person name="Salamov A."/>
            <person name="Samejima M."/>
            <person name="Schmutz J."/>
            <person name="Slot J.C."/>
            <person name="St John F."/>
            <person name="Stenlid J."/>
            <person name="Sun H."/>
            <person name="Sun S."/>
            <person name="Syed K."/>
            <person name="Tsang A."/>
            <person name="Wiebenga A."/>
            <person name="Young D."/>
            <person name="Pisabarro A."/>
            <person name="Eastwood D.C."/>
            <person name="Martin F."/>
            <person name="Cullen D."/>
            <person name="Grigoriev I.V."/>
            <person name="Hibbett D.S."/>
        </authorList>
    </citation>
    <scope>NUCLEOTIDE SEQUENCE [LARGE SCALE GENOMIC DNA]</scope>
    <source>
        <strain evidence="3">RWD-64-598 SS2</strain>
    </source>
</reference>
<dbReference type="InterPro" id="IPR029058">
    <property type="entry name" value="AB_hydrolase_fold"/>
</dbReference>
<dbReference type="InterPro" id="IPR050228">
    <property type="entry name" value="Carboxylesterase_BioH"/>
</dbReference>
<evidence type="ECO:0000313" key="2">
    <source>
        <dbReference type="EMBL" id="EIW75398.1"/>
    </source>
</evidence>
<dbReference type="GeneID" id="19209568"/>
<keyword evidence="3" id="KW-1185">Reference proteome</keyword>
<evidence type="ECO:0000259" key="1">
    <source>
        <dbReference type="Pfam" id="PF12697"/>
    </source>
</evidence>
<dbReference type="Proteomes" id="UP000053558">
    <property type="component" value="Unassembled WGS sequence"/>
</dbReference>